<accession>A0A0G1MIT3</accession>
<reference evidence="2 3" key="1">
    <citation type="journal article" date="2015" name="Nature">
        <title>rRNA introns, odd ribosomes, and small enigmatic genomes across a large radiation of phyla.</title>
        <authorList>
            <person name="Brown C.T."/>
            <person name="Hug L.A."/>
            <person name="Thomas B.C."/>
            <person name="Sharon I."/>
            <person name="Castelle C.J."/>
            <person name="Singh A."/>
            <person name="Wilkins M.J."/>
            <person name="Williams K.H."/>
            <person name="Banfield J.F."/>
        </authorList>
    </citation>
    <scope>NUCLEOTIDE SEQUENCE [LARGE SCALE GENOMIC DNA]</scope>
</reference>
<dbReference type="GO" id="GO:0003676">
    <property type="term" value="F:nucleic acid binding"/>
    <property type="evidence" value="ECO:0007669"/>
    <property type="project" value="InterPro"/>
</dbReference>
<dbReference type="SUPFAM" id="SSF53098">
    <property type="entry name" value="Ribonuclease H-like"/>
    <property type="match status" value="1"/>
</dbReference>
<evidence type="ECO:0000313" key="3">
    <source>
        <dbReference type="Proteomes" id="UP000033999"/>
    </source>
</evidence>
<dbReference type="CDD" id="cd09279">
    <property type="entry name" value="RNase_HI_like"/>
    <property type="match status" value="1"/>
</dbReference>
<dbReference type="GO" id="GO:0004523">
    <property type="term" value="F:RNA-DNA hybrid ribonuclease activity"/>
    <property type="evidence" value="ECO:0007669"/>
    <property type="project" value="InterPro"/>
</dbReference>
<proteinExistence type="predicted"/>
<feature type="domain" description="RNase H type-1" evidence="1">
    <location>
        <begin position="36"/>
        <end position="175"/>
    </location>
</feature>
<protein>
    <submittedName>
        <fullName evidence="2">Ribonuclease H</fullName>
    </submittedName>
</protein>
<sequence>MGHTKILLNFCSRSHAVAARSPLKALSRTSYIINKFSMEVIIFSDGGARGNPGPAASGYVIKNELGDNLAEVGLYLGHTTNNQAEYQALLNALLHAQKLGAATVNCFLDSELIVKQIKGEYKVKNKELAPHFLKIWNLLHTFKKYTITHVPRERNKEADALVNRAIDAQQNIGML</sequence>
<name>A0A0G1MIT3_9BACT</name>
<dbReference type="PANTHER" id="PTHR46387:SF2">
    <property type="entry name" value="RIBONUCLEASE HI"/>
    <property type="match status" value="1"/>
</dbReference>
<dbReference type="Proteomes" id="UP000033999">
    <property type="component" value="Unassembled WGS sequence"/>
</dbReference>
<dbReference type="InterPro" id="IPR002156">
    <property type="entry name" value="RNaseH_domain"/>
</dbReference>
<dbReference type="AlphaFoldDB" id="A0A0G1MIT3"/>
<organism evidence="2 3">
    <name type="scientific">Candidatus Magasanikbacteria bacterium GW2011_GWA2_45_39</name>
    <dbReference type="NCBI Taxonomy" id="1619041"/>
    <lineage>
        <taxon>Bacteria</taxon>
        <taxon>Candidatus Magasanikiibacteriota</taxon>
    </lineage>
</organism>
<comment type="caution">
    <text evidence="2">The sequence shown here is derived from an EMBL/GenBank/DDBJ whole genome shotgun (WGS) entry which is preliminary data.</text>
</comment>
<gene>
    <name evidence="2" type="ORF">UX10_C0003G0012</name>
</gene>
<evidence type="ECO:0000259" key="1">
    <source>
        <dbReference type="PROSITE" id="PS50879"/>
    </source>
</evidence>
<dbReference type="InterPro" id="IPR036397">
    <property type="entry name" value="RNaseH_sf"/>
</dbReference>
<evidence type="ECO:0000313" key="2">
    <source>
        <dbReference type="EMBL" id="KKU08002.1"/>
    </source>
</evidence>
<dbReference type="EMBL" id="LCKX01000003">
    <property type="protein sequence ID" value="KKU08002.1"/>
    <property type="molecule type" value="Genomic_DNA"/>
</dbReference>
<dbReference type="PANTHER" id="PTHR46387">
    <property type="entry name" value="POLYNUCLEOTIDYL TRANSFERASE, RIBONUCLEASE H-LIKE SUPERFAMILY PROTEIN"/>
    <property type="match status" value="1"/>
</dbReference>
<dbReference type="InterPro" id="IPR012337">
    <property type="entry name" value="RNaseH-like_sf"/>
</dbReference>
<dbReference type="PROSITE" id="PS50879">
    <property type="entry name" value="RNASE_H_1"/>
    <property type="match status" value="1"/>
</dbReference>
<dbReference type="Gene3D" id="3.30.420.10">
    <property type="entry name" value="Ribonuclease H-like superfamily/Ribonuclease H"/>
    <property type="match status" value="1"/>
</dbReference>
<dbReference type="Pfam" id="PF13456">
    <property type="entry name" value="RVT_3"/>
    <property type="match status" value="1"/>
</dbReference>